<dbReference type="Pfam" id="PF07690">
    <property type="entry name" value="MFS_1"/>
    <property type="match status" value="1"/>
</dbReference>
<accession>A0ABU7Z210</accession>
<dbReference type="InterPro" id="IPR020846">
    <property type="entry name" value="MFS_dom"/>
</dbReference>
<keyword evidence="5 7" id="KW-1133">Transmembrane helix</keyword>
<gene>
    <name evidence="9" type="ORF">SNE34_14480</name>
</gene>
<proteinExistence type="predicted"/>
<evidence type="ECO:0000256" key="5">
    <source>
        <dbReference type="ARBA" id="ARBA00022989"/>
    </source>
</evidence>
<keyword evidence="6 7" id="KW-0472">Membrane</keyword>
<feature type="transmembrane region" description="Helical" evidence="7">
    <location>
        <begin position="107"/>
        <end position="125"/>
    </location>
</feature>
<dbReference type="PANTHER" id="PTHR42718:SF42">
    <property type="entry name" value="EXPORT PROTEIN"/>
    <property type="match status" value="1"/>
</dbReference>
<evidence type="ECO:0000313" key="10">
    <source>
        <dbReference type="Proteomes" id="UP001355056"/>
    </source>
</evidence>
<dbReference type="CDD" id="cd17321">
    <property type="entry name" value="MFS_MMR_MDR_like"/>
    <property type="match status" value="1"/>
</dbReference>
<dbReference type="PANTHER" id="PTHR42718">
    <property type="entry name" value="MAJOR FACILITATOR SUPERFAMILY MULTIDRUG TRANSPORTER MFSC"/>
    <property type="match status" value="1"/>
</dbReference>
<dbReference type="RefSeq" id="WP_332618332.1">
    <property type="nucleotide sequence ID" value="NZ_JAXGFP010000009.1"/>
</dbReference>
<dbReference type="Gene3D" id="1.20.1720.10">
    <property type="entry name" value="Multidrug resistance protein D"/>
    <property type="match status" value="1"/>
</dbReference>
<protein>
    <submittedName>
        <fullName evidence="9">MFS transporter</fullName>
    </submittedName>
</protein>
<evidence type="ECO:0000256" key="4">
    <source>
        <dbReference type="ARBA" id="ARBA00022692"/>
    </source>
</evidence>
<dbReference type="InterPro" id="IPR036259">
    <property type="entry name" value="MFS_trans_sf"/>
</dbReference>
<feature type="transmembrane region" description="Helical" evidence="7">
    <location>
        <begin position="224"/>
        <end position="242"/>
    </location>
</feature>
<sequence length="457" mass="47069">MASRKRQALVATILGSSMAFIDGSVVNVALPAIQRDLAADTTGIQWVMNAYLLLLGALVLIGGSAGDRYGRRRVFLAGIVLFTIASIGCGLAPGIGTLIAARAAQGIAAALLVPSSLAILGASFGQDERGRAIGAWAGFGALMSALGPVLGGWLVDTLSWRAIFFLNLPIAAVAIWLTLRAVPESRDPEASRLDWAGAVLVALGLGVLTWALTAVSRRGFGDAWVLAGLASGALLLLVFVIVETRVRAPMMPPELFRSRDFSGSNLLTLLLYFALSGALFVLPFELIRGHGYSATQAGAALVPLPIVMGVFSRSAGRLNDWIGPRWPLTVGPVVAGLGMAMLAWPGQGTPYWRGFLPAMLVLSLGMTLAVAPLTTTVMAAVDTRQAGVASGINNAVARVAGVIAVAVLGLVFFGGGQGNTSFVVAVCIAAGCAIAGGVVAFATIQPTGALEKRDRGN</sequence>
<keyword evidence="3" id="KW-1003">Cell membrane</keyword>
<comment type="subcellular location">
    <subcellularLocation>
        <location evidence="1">Cell membrane</location>
        <topology evidence="1">Multi-pass membrane protein</topology>
    </subcellularLocation>
</comment>
<evidence type="ECO:0000256" key="2">
    <source>
        <dbReference type="ARBA" id="ARBA00022448"/>
    </source>
</evidence>
<dbReference type="EMBL" id="JAXGFP010000009">
    <property type="protein sequence ID" value="MEG3185208.1"/>
    <property type="molecule type" value="Genomic_DNA"/>
</dbReference>
<feature type="transmembrane region" description="Helical" evidence="7">
    <location>
        <begin position="263"/>
        <end position="282"/>
    </location>
</feature>
<feature type="domain" description="Major facilitator superfamily (MFS) profile" evidence="8">
    <location>
        <begin position="8"/>
        <end position="448"/>
    </location>
</feature>
<keyword evidence="2" id="KW-0813">Transport</keyword>
<feature type="transmembrane region" description="Helical" evidence="7">
    <location>
        <begin position="422"/>
        <end position="444"/>
    </location>
</feature>
<dbReference type="InterPro" id="IPR011701">
    <property type="entry name" value="MFS"/>
</dbReference>
<feature type="transmembrane region" description="Helical" evidence="7">
    <location>
        <begin position="395"/>
        <end position="416"/>
    </location>
</feature>
<feature type="transmembrane region" description="Helical" evidence="7">
    <location>
        <begin position="294"/>
        <end position="314"/>
    </location>
</feature>
<reference evidence="9 10" key="1">
    <citation type="journal article" date="2016" name="Int. J. Syst. Evol. Microbiol.">
        <title>Lysobacter erysipheiresistens sp. nov., an antagonist of powdery mildew, isolated from tobacco-cultivated soil.</title>
        <authorList>
            <person name="Xie B."/>
            <person name="Li T."/>
            <person name="Lin X."/>
            <person name="Wang C.J."/>
            <person name="Chen Y.J."/>
            <person name="Liu W.J."/>
            <person name="Zhao Z.W."/>
        </authorList>
    </citation>
    <scope>NUCLEOTIDE SEQUENCE [LARGE SCALE GENOMIC DNA]</scope>
    <source>
        <strain evidence="9 10">RS-LYSO-3</strain>
    </source>
</reference>
<keyword evidence="10" id="KW-1185">Reference proteome</keyword>
<evidence type="ECO:0000256" key="3">
    <source>
        <dbReference type="ARBA" id="ARBA00022475"/>
    </source>
</evidence>
<dbReference type="NCBIfam" id="TIGR00711">
    <property type="entry name" value="efflux_EmrB"/>
    <property type="match status" value="1"/>
</dbReference>
<evidence type="ECO:0000256" key="1">
    <source>
        <dbReference type="ARBA" id="ARBA00004651"/>
    </source>
</evidence>
<feature type="transmembrane region" description="Helical" evidence="7">
    <location>
        <begin position="74"/>
        <end position="101"/>
    </location>
</feature>
<comment type="caution">
    <text evidence="9">The sequence shown here is derived from an EMBL/GenBank/DDBJ whole genome shotgun (WGS) entry which is preliminary data.</text>
</comment>
<feature type="transmembrane region" description="Helical" evidence="7">
    <location>
        <begin position="132"/>
        <end position="154"/>
    </location>
</feature>
<feature type="transmembrane region" description="Helical" evidence="7">
    <location>
        <begin position="160"/>
        <end position="181"/>
    </location>
</feature>
<dbReference type="Gene3D" id="1.20.1250.20">
    <property type="entry name" value="MFS general substrate transporter like domains"/>
    <property type="match status" value="1"/>
</dbReference>
<evidence type="ECO:0000256" key="6">
    <source>
        <dbReference type="ARBA" id="ARBA00023136"/>
    </source>
</evidence>
<evidence type="ECO:0000256" key="7">
    <source>
        <dbReference type="SAM" id="Phobius"/>
    </source>
</evidence>
<evidence type="ECO:0000313" key="9">
    <source>
        <dbReference type="EMBL" id="MEG3185208.1"/>
    </source>
</evidence>
<keyword evidence="4 7" id="KW-0812">Transmembrane</keyword>
<feature type="transmembrane region" description="Helical" evidence="7">
    <location>
        <begin position="193"/>
        <end position="212"/>
    </location>
</feature>
<feature type="transmembrane region" description="Helical" evidence="7">
    <location>
        <begin position="43"/>
        <end position="62"/>
    </location>
</feature>
<feature type="transmembrane region" description="Helical" evidence="7">
    <location>
        <begin position="356"/>
        <end position="383"/>
    </location>
</feature>
<dbReference type="SUPFAM" id="SSF103473">
    <property type="entry name" value="MFS general substrate transporter"/>
    <property type="match status" value="1"/>
</dbReference>
<dbReference type="InterPro" id="IPR004638">
    <property type="entry name" value="EmrB-like"/>
</dbReference>
<dbReference type="PROSITE" id="PS50850">
    <property type="entry name" value="MFS"/>
    <property type="match status" value="1"/>
</dbReference>
<dbReference type="Proteomes" id="UP001355056">
    <property type="component" value="Unassembled WGS sequence"/>
</dbReference>
<organism evidence="9 10">
    <name type="scientific">Novilysobacter erysipheiresistens</name>
    <dbReference type="NCBI Taxonomy" id="1749332"/>
    <lineage>
        <taxon>Bacteria</taxon>
        <taxon>Pseudomonadati</taxon>
        <taxon>Pseudomonadota</taxon>
        <taxon>Gammaproteobacteria</taxon>
        <taxon>Lysobacterales</taxon>
        <taxon>Lysobacteraceae</taxon>
        <taxon>Novilysobacter</taxon>
    </lineage>
</organism>
<feature type="transmembrane region" description="Helical" evidence="7">
    <location>
        <begin position="326"/>
        <end position="344"/>
    </location>
</feature>
<name>A0ABU7Z210_9GAMM</name>
<evidence type="ECO:0000259" key="8">
    <source>
        <dbReference type="PROSITE" id="PS50850"/>
    </source>
</evidence>